<comment type="caution">
    <text evidence="4">The sequence shown here is derived from an EMBL/GenBank/DDBJ whole genome shotgun (WGS) entry which is preliminary data.</text>
</comment>
<dbReference type="CDD" id="cd00067">
    <property type="entry name" value="GAL4"/>
    <property type="match status" value="1"/>
</dbReference>
<feature type="region of interest" description="Disordered" evidence="2">
    <location>
        <begin position="418"/>
        <end position="464"/>
    </location>
</feature>
<gene>
    <name evidence="4" type="ORF">NA57DRAFT_56466</name>
</gene>
<name>A0A9P4IGE6_9PEZI</name>
<accession>A0A9P4IGE6</accession>
<evidence type="ECO:0000259" key="3">
    <source>
        <dbReference type="PROSITE" id="PS50048"/>
    </source>
</evidence>
<dbReference type="SUPFAM" id="SSF57701">
    <property type="entry name" value="Zn2/Cys6 DNA-binding domain"/>
    <property type="match status" value="1"/>
</dbReference>
<evidence type="ECO:0000256" key="2">
    <source>
        <dbReference type="SAM" id="MobiDB-lite"/>
    </source>
</evidence>
<dbReference type="Proteomes" id="UP000799772">
    <property type="component" value="Unassembled WGS sequence"/>
</dbReference>
<feature type="region of interest" description="Disordered" evidence="2">
    <location>
        <begin position="145"/>
        <end position="185"/>
    </location>
</feature>
<dbReference type="Pfam" id="PF00172">
    <property type="entry name" value="Zn_clus"/>
    <property type="match status" value="1"/>
</dbReference>
<protein>
    <recommendedName>
        <fullName evidence="3">Zn(2)-C6 fungal-type domain-containing protein</fullName>
    </recommendedName>
</protein>
<evidence type="ECO:0000256" key="1">
    <source>
        <dbReference type="ARBA" id="ARBA00023242"/>
    </source>
</evidence>
<dbReference type="OrthoDB" id="3946756at2759"/>
<dbReference type="SMART" id="SM00066">
    <property type="entry name" value="GAL4"/>
    <property type="match status" value="1"/>
</dbReference>
<dbReference type="GO" id="GO:0000981">
    <property type="term" value="F:DNA-binding transcription factor activity, RNA polymerase II-specific"/>
    <property type="evidence" value="ECO:0007669"/>
    <property type="project" value="InterPro"/>
</dbReference>
<dbReference type="InterPro" id="IPR036864">
    <property type="entry name" value="Zn2-C6_fun-type_DNA-bd_sf"/>
</dbReference>
<organism evidence="4 5">
    <name type="scientific">Rhizodiscina lignyota</name>
    <dbReference type="NCBI Taxonomy" id="1504668"/>
    <lineage>
        <taxon>Eukaryota</taxon>
        <taxon>Fungi</taxon>
        <taxon>Dikarya</taxon>
        <taxon>Ascomycota</taxon>
        <taxon>Pezizomycotina</taxon>
        <taxon>Dothideomycetes</taxon>
        <taxon>Pleosporomycetidae</taxon>
        <taxon>Aulographales</taxon>
        <taxon>Rhizodiscinaceae</taxon>
        <taxon>Rhizodiscina</taxon>
    </lineage>
</organism>
<dbReference type="PROSITE" id="PS50048">
    <property type="entry name" value="ZN2_CY6_FUNGAL_2"/>
    <property type="match status" value="1"/>
</dbReference>
<dbReference type="GO" id="GO:0008270">
    <property type="term" value="F:zinc ion binding"/>
    <property type="evidence" value="ECO:0007669"/>
    <property type="project" value="InterPro"/>
</dbReference>
<feature type="compositionally biased region" description="Low complexity" evidence="2">
    <location>
        <begin position="423"/>
        <end position="432"/>
    </location>
</feature>
<dbReference type="InterPro" id="IPR001138">
    <property type="entry name" value="Zn2Cys6_DnaBD"/>
</dbReference>
<evidence type="ECO:0000313" key="5">
    <source>
        <dbReference type="Proteomes" id="UP000799772"/>
    </source>
</evidence>
<proteinExistence type="predicted"/>
<keyword evidence="1" id="KW-0539">Nucleus</keyword>
<keyword evidence="5" id="KW-1185">Reference proteome</keyword>
<dbReference type="Gene3D" id="4.10.240.10">
    <property type="entry name" value="Zn(2)-C6 fungal-type DNA-binding domain"/>
    <property type="match status" value="1"/>
</dbReference>
<feature type="region of interest" description="Disordered" evidence="2">
    <location>
        <begin position="58"/>
        <end position="111"/>
    </location>
</feature>
<dbReference type="EMBL" id="ML978126">
    <property type="protein sequence ID" value="KAF2098828.1"/>
    <property type="molecule type" value="Genomic_DNA"/>
</dbReference>
<dbReference type="AlphaFoldDB" id="A0A9P4IGE6"/>
<sequence>MSYSTPPESSPLPLRQSCDRCHGLKVRCIRNAEVGLETLPSESCSRCRRAGSVCIYSPQQKPGRPPLGSDAQDTATSASYARKRLRQSPPRTFRPSVGRPSDSATQRGSVSVDPAQFSPFMVGEELWLSNAPGYDLDFLTAVPNMPPIESSSSQSRSQAGPSEDEVSPASRPVQSEPEGSMKQSFADAIERDTEEIADLSLRIYRAVKAVSRPGQTLLSASSPALNDIFAASETFIGIVSRCISGCSGVNAATHLHNDDVSMFPTPPDWDDDCFSGSRHHGGMCSSAGKSADLGVVLMIVACHQRLLTAFWSILCSIAHQLRRCGQHKQTLFPPIDQQVRRSVNLSIGGGQTFSPPERQRSEDFQTNPFSFMEMPTTQALVVVKLVAHQLQRLNRALDQLVEYRAMMPVASATIPTALPRRLSSSSSGSSESPDLRGHSSHRRLRVGRGDENSELTSDGSTTDASTGCIRAIKAAMVMMNRDQDKVYAGIKTAKQLIRNLEAV</sequence>
<feature type="domain" description="Zn(2)-C6 fungal-type" evidence="3">
    <location>
        <begin position="17"/>
        <end position="56"/>
    </location>
</feature>
<reference evidence="4" key="1">
    <citation type="journal article" date="2020" name="Stud. Mycol.">
        <title>101 Dothideomycetes genomes: a test case for predicting lifestyles and emergence of pathogens.</title>
        <authorList>
            <person name="Haridas S."/>
            <person name="Albert R."/>
            <person name="Binder M."/>
            <person name="Bloem J."/>
            <person name="Labutti K."/>
            <person name="Salamov A."/>
            <person name="Andreopoulos B."/>
            <person name="Baker S."/>
            <person name="Barry K."/>
            <person name="Bills G."/>
            <person name="Bluhm B."/>
            <person name="Cannon C."/>
            <person name="Castanera R."/>
            <person name="Culley D."/>
            <person name="Daum C."/>
            <person name="Ezra D."/>
            <person name="Gonzalez J."/>
            <person name="Henrissat B."/>
            <person name="Kuo A."/>
            <person name="Liang C."/>
            <person name="Lipzen A."/>
            <person name="Lutzoni F."/>
            <person name="Magnuson J."/>
            <person name="Mondo S."/>
            <person name="Nolan M."/>
            <person name="Ohm R."/>
            <person name="Pangilinan J."/>
            <person name="Park H.-J."/>
            <person name="Ramirez L."/>
            <person name="Alfaro M."/>
            <person name="Sun H."/>
            <person name="Tritt A."/>
            <person name="Yoshinaga Y."/>
            <person name="Zwiers L.-H."/>
            <person name="Turgeon B."/>
            <person name="Goodwin S."/>
            <person name="Spatafora J."/>
            <person name="Crous P."/>
            <person name="Grigoriev I."/>
        </authorList>
    </citation>
    <scope>NUCLEOTIDE SEQUENCE</scope>
    <source>
        <strain evidence="4">CBS 133067</strain>
    </source>
</reference>
<evidence type="ECO:0000313" key="4">
    <source>
        <dbReference type="EMBL" id="KAF2098828.1"/>
    </source>
</evidence>